<protein>
    <recommendedName>
        <fullName evidence="1">F-box domain-containing protein</fullName>
    </recommendedName>
</protein>
<gene>
    <name evidence="2" type="ORF">CEP54_009685</name>
</gene>
<dbReference type="STRING" id="1325734.A0A428PP56"/>
<comment type="caution">
    <text evidence="2">The sequence shown here is derived from an EMBL/GenBank/DDBJ whole genome shotgun (WGS) entry which is preliminary data.</text>
</comment>
<dbReference type="AlphaFoldDB" id="A0A428PP56"/>
<keyword evidence="3" id="KW-1185">Reference proteome</keyword>
<dbReference type="InterPro" id="IPR011009">
    <property type="entry name" value="Kinase-like_dom_sf"/>
</dbReference>
<dbReference type="InterPro" id="IPR036047">
    <property type="entry name" value="F-box-like_dom_sf"/>
</dbReference>
<dbReference type="Gene3D" id="1.10.510.10">
    <property type="entry name" value="Transferase(Phosphotransferase) domain 1"/>
    <property type="match status" value="1"/>
</dbReference>
<dbReference type="EMBL" id="NKCI01000107">
    <property type="protein sequence ID" value="RSL54808.1"/>
    <property type="molecule type" value="Genomic_DNA"/>
</dbReference>
<dbReference type="OrthoDB" id="2687876at2759"/>
<dbReference type="SUPFAM" id="SSF81383">
    <property type="entry name" value="F-box domain"/>
    <property type="match status" value="1"/>
</dbReference>
<evidence type="ECO:0000259" key="1">
    <source>
        <dbReference type="PROSITE" id="PS50181"/>
    </source>
</evidence>
<accession>A0A428PP56</accession>
<dbReference type="Proteomes" id="UP000288168">
    <property type="component" value="Unassembled WGS sequence"/>
</dbReference>
<dbReference type="Pfam" id="PF00646">
    <property type="entry name" value="F-box"/>
    <property type="match status" value="1"/>
</dbReference>
<dbReference type="Pfam" id="PF06293">
    <property type="entry name" value="Kdo"/>
    <property type="match status" value="1"/>
</dbReference>
<dbReference type="PROSITE" id="PS50181">
    <property type="entry name" value="FBOX"/>
    <property type="match status" value="1"/>
</dbReference>
<sequence>MTMEQGSPVPSQFRHDAYARLRLNDHTLSQNLPPLQPKPENGRSHFPPATGIGALDALPVELLNIILAEIDLQTLVSFRCVNRRAAEVVDHIPSYKAVMTHAPHALRGILSIETGRWIACIVLYEKLCLAKCETCSDLGDYLYLVTCKRVCFLCLSQDRLYLPVTPRQACREFGLTSGIVDTLPRMRVVPGIYSPNEKKAVKSILVDYKSCLDTAVALHGSMSAMRKYVSDMEARKPRAAGQQAGSDRVQPLQAGHIDGRSGNPFRFVTITQSGRRTLVTGVHLTFVPCLAAHWRYSSNFVQLSVDPEGESEFRLLINDRFIKYITIDNGVFDSEDMCFGPSLISLLPPLPPGDWNTACICHDPATGTAHFVEVERARLLGIETTWHHVNIDYLNIQLERKLRSNVYEVTCPGFSSIVVAKFARFPWEIPQLEKETEAYKWIEGHHIGPPFLGHLSEEGRVIGFIMANMTDCHHATPGDFDLCHQTLTRLHQLGIKHGDINKHNFLIHAGEATLIDFDSAVPKASACELQDELSSLQHHLRDTSGRGGRVIEQHSA</sequence>
<dbReference type="SUPFAM" id="SSF56112">
    <property type="entry name" value="Protein kinase-like (PK-like)"/>
    <property type="match status" value="1"/>
</dbReference>
<feature type="domain" description="F-box" evidence="1">
    <location>
        <begin position="52"/>
        <end position="98"/>
    </location>
</feature>
<dbReference type="InterPro" id="IPR001810">
    <property type="entry name" value="F-box_dom"/>
</dbReference>
<evidence type="ECO:0000313" key="3">
    <source>
        <dbReference type="Proteomes" id="UP000288168"/>
    </source>
</evidence>
<proteinExistence type="predicted"/>
<evidence type="ECO:0000313" key="2">
    <source>
        <dbReference type="EMBL" id="RSL54808.1"/>
    </source>
</evidence>
<name>A0A428PP56_9HYPO</name>
<organism evidence="2 3">
    <name type="scientific">Fusarium duplospermum</name>
    <dbReference type="NCBI Taxonomy" id="1325734"/>
    <lineage>
        <taxon>Eukaryota</taxon>
        <taxon>Fungi</taxon>
        <taxon>Dikarya</taxon>
        <taxon>Ascomycota</taxon>
        <taxon>Pezizomycotina</taxon>
        <taxon>Sordariomycetes</taxon>
        <taxon>Hypocreomycetidae</taxon>
        <taxon>Hypocreales</taxon>
        <taxon>Nectriaceae</taxon>
        <taxon>Fusarium</taxon>
        <taxon>Fusarium solani species complex</taxon>
    </lineage>
</organism>
<reference evidence="2 3" key="1">
    <citation type="submission" date="2017-06" db="EMBL/GenBank/DDBJ databases">
        <title>Comparative genomic analysis of Ambrosia Fusariam Clade fungi.</title>
        <authorList>
            <person name="Stajich J.E."/>
            <person name="Carrillo J."/>
            <person name="Kijimoto T."/>
            <person name="Eskalen A."/>
            <person name="O'Donnell K."/>
            <person name="Kasson M."/>
        </authorList>
    </citation>
    <scope>NUCLEOTIDE SEQUENCE [LARGE SCALE GENOMIC DNA]</scope>
    <source>
        <strain evidence="2 3">NRRL62584</strain>
    </source>
</reference>